<evidence type="ECO:0000313" key="2">
    <source>
        <dbReference type="Proteomes" id="UP000716291"/>
    </source>
</evidence>
<evidence type="ECO:0000313" key="1">
    <source>
        <dbReference type="EMBL" id="KAG1307807.1"/>
    </source>
</evidence>
<gene>
    <name evidence="1" type="ORF">G6F64_006520</name>
</gene>
<dbReference type="Proteomes" id="UP000716291">
    <property type="component" value="Unassembled WGS sequence"/>
</dbReference>
<protein>
    <submittedName>
        <fullName evidence="1">Uncharacterized protein</fullName>
    </submittedName>
</protein>
<keyword evidence="2" id="KW-1185">Reference proteome</keyword>
<organism evidence="1 2">
    <name type="scientific">Rhizopus oryzae</name>
    <name type="common">Mucormycosis agent</name>
    <name type="synonym">Rhizopus arrhizus var. delemar</name>
    <dbReference type="NCBI Taxonomy" id="64495"/>
    <lineage>
        <taxon>Eukaryota</taxon>
        <taxon>Fungi</taxon>
        <taxon>Fungi incertae sedis</taxon>
        <taxon>Mucoromycota</taxon>
        <taxon>Mucoromycotina</taxon>
        <taxon>Mucoromycetes</taxon>
        <taxon>Mucorales</taxon>
        <taxon>Mucorineae</taxon>
        <taxon>Rhizopodaceae</taxon>
        <taxon>Rhizopus</taxon>
    </lineage>
</organism>
<sequence>MTTKGVDNIQNIYNVWQNLNRTEPTITNIVFSGQTAVVHLIHNLSPIILPKFMSLGVPAISTLYFRETEPNSGLLKIYKQEDSLTLEGLIQCMPIMSFWYNHVLRVIAGKILVSTGDIFESALVYAQSITLQSQKIQMLTSGSEIKRSDSDSRYDYILRSKEWKECYIYEEDSSDTYEGEPLQEHIYLEEE</sequence>
<comment type="caution">
    <text evidence="1">The sequence shown here is derived from an EMBL/GenBank/DDBJ whole genome shotgun (WGS) entry which is preliminary data.</text>
</comment>
<reference evidence="1" key="1">
    <citation type="journal article" date="2020" name="Microb. Genom.">
        <title>Genetic diversity of clinical and environmental Mucorales isolates obtained from an investigation of mucormycosis cases among solid organ transplant recipients.</title>
        <authorList>
            <person name="Nguyen M.H."/>
            <person name="Kaul D."/>
            <person name="Muto C."/>
            <person name="Cheng S.J."/>
            <person name="Richter R.A."/>
            <person name="Bruno V.M."/>
            <person name="Liu G."/>
            <person name="Beyhan S."/>
            <person name="Sundermann A.J."/>
            <person name="Mounaud S."/>
            <person name="Pasculle A.W."/>
            <person name="Nierman W.C."/>
            <person name="Driscoll E."/>
            <person name="Cumbie R."/>
            <person name="Clancy C.J."/>
            <person name="Dupont C.L."/>
        </authorList>
    </citation>
    <scope>NUCLEOTIDE SEQUENCE</scope>
    <source>
        <strain evidence="1">GL11</strain>
    </source>
</reference>
<dbReference type="OrthoDB" id="2210972at2759"/>
<dbReference type="EMBL" id="JAANQT010000879">
    <property type="protein sequence ID" value="KAG1307807.1"/>
    <property type="molecule type" value="Genomic_DNA"/>
</dbReference>
<proteinExistence type="predicted"/>
<name>A0A9P7BSC1_RHIOR</name>
<dbReference type="AlphaFoldDB" id="A0A9P7BSC1"/>
<accession>A0A9P7BSC1</accession>